<name>A0A1F4TR86_UNCSA</name>
<proteinExistence type="predicted"/>
<dbReference type="Pfam" id="PF10543">
    <property type="entry name" value="ORF6N"/>
    <property type="match status" value="1"/>
</dbReference>
<evidence type="ECO:0000259" key="1">
    <source>
        <dbReference type="Pfam" id="PF10543"/>
    </source>
</evidence>
<accession>A0A1F4TR86</accession>
<feature type="domain" description="KilA-N DNA-binding" evidence="1">
    <location>
        <begin position="12"/>
        <end position="88"/>
    </location>
</feature>
<reference evidence="2 3" key="1">
    <citation type="journal article" date="2016" name="Nat. Commun.">
        <title>Thousands of microbial genomes shed light on interconnected biogeochemical processes in an aquifer system.</title>
        <authorList>
            <person name="Anantharaman K."/>
            <person name="Brown C.T."/>
            <person name="Hug L.A."/>
            <person name="Sharon I."/>
            <person name="Castelle C.J."/>
            <person name="Probst A.J."/>
            <person name="Thomas B.C."/>
            <person name="Singh A."/>
            <person name="Wilkins M.J."/>
            <person name="Karaoz U."/>
            <person name="Brodie E.L."/>
            <person name="Williams K.H."/>
            <person name="Hubbard S.S."/>
            <person name="Banfield J.F."/>
        </authorList>
    </citation>
    <scope>NUCLEOTIDE SEQUENCE [LARGE SCALE GENOMIC DNA]</scope>
</reference>
<dbReference type="Proteomes" id="UP000177309">
    <property type="component" value="Unassembled WGS sequence"/>
</dbReference>
<evidence type="ECO:0000313" key="2">
    <source>
        <dbReference type="EMBL" id="OGC35252.1"/>
    </source>
</evidence>
<evidence type="ECO:0000313" key="3">
    <source>
        <dbReference type="Proteomes" id="UP000177309"/>
    </source>
</evidence>
<gene>
    <name evidence="2" type="ORF">A2462_08430</name>
</gene>
<comment type="caution">
    <text evidence="2">The sequence shown here is derived from an EMBL/GenBank/DDBJ whole genome shotgun (WGS) entry which is preliminary data.</text>
</comment>
<dbReference type="AlphaFoldDB" id="A0A1F4TR86"/>
<organism evidence="2 3">
    <name type="scientific">candidate division WOR-1 bacterium RIFOXYC2_FULL_41_25</name>
    <dbReference type="NCBI Taxonomy" id="1802586"/>
    <lineage>
        <taxon>Bacteria</taxon>
        <taxon>Bacillati</taxon>
        <taxon>Saganbacteria</taxon>
    </lineage>
</organism>
<dbReference type="InterPro" id="IPR018873">
    <property type="entry name" value="KilA-N_DNA-bd_domain"/>
</dbReference>
<dbReference type="EMBL" id="MEUI01000005">
    <property type="protein sequence ID" value="OGC35252.1"/>
    <property type="molecule type" value="Genomic_DNA"/>
</dbReference>
<protein>
    <recommendedName>
        <fullName evidence="1">KilA-N DNA-binding domain-containing protein</fullName>
    </recommendedName>
</protein>
<sequence>MKGLIPIESIENKIYLIRGQKVMLDRDLAELYWVKTFVLNQAVKRNQGRFPVDFMFQLNREEFAILKSQIVMSSLPAGMTGWGGRRTLP</sequence>